<dbReference type="Pfam" id="PF03692">
    <property type="entry name" value="CxxCxxCC"/>
    <property type="match status" value="1"/>
</dbReference>
<dbReference type="KEGG" id="salh:HMF8227_02919"/>
<protein>
    <submittedName>
        <fullName evidence="1">Uncharacterized protein</fullName>
    </submittedName>
</protein>
<dbReference type="EMBL" id="CP029347">
    <property type="protein sequence ID" value="AWL13367.1"/>
    <property type="molecule type" value="Genomic_DNA"/>
</dbReference>
<dbReference type="Proteomes" id="UP000245728">
    <property type="component" value="Chromosome"/>
</dbReference>
<gene>
    <name evidence="1" type="ORF">HMF8227_02919</name>
</gene>
<accession>A0A2S2E8X3</accession>
<keyword evidence="2" id="KW-1185">Reference proteome</keyword>
<proteinExistence type="predicted"/>
<name>A0A2S2E8X3_9ALTE</name>
<evidence type="ECO:0000313" key="1">
    <source>
        <dbReference type="EMBL" id="AWL13367.1"/>
    </source>
</evidence>
<evidence type="ECO:0000313" key="2">
    <source>
        <dbReference type="Proteomes" id="UP000245728"/>
    </source>
</evidence>
<organism evidence="1 2">
    <name type="scientific">Saliniradius amylolyticus</name>
    <dbReference type="NCBI Taxonomy" id="2183582"/>
    <lineage>
        <taxon>Bacteria</taxon>
        <taxon>Pseudomonadati</taxon>
        <taxon>Pseudomonadota</taxon>
        <taxon>Gammaproteobacteria</taxon>
        <taxon>Alteromonadales</taxon>
        <taxon>Alteromonadaceae</taxon>
        <taxon>Saliniradius</taxon>
    </lineage>
</organism>
<dbReference type="InterPro" id="IPR005358">
    <property type="entry name" value="Puta_zinc/iron-chelating_dom"/>
</dbReference>
<dbReference type="OrthoDB" id="9806610at2"/>
<dbReference type="RefSeq" id="WP_109340869.1">
    <property type="nucleotide sequence ID" value="NZ_CP029347.1"/>
</dbReference>
<reference evidence="1 2" key="1">
    <citation type="submission" date="2018-05" db="EMBL/GenBank/DDBJ databases">
        <title>Salinimonas sp. HMF8227 Genome sequencing and assembly.</title>
        <authorList>
            <person name="Kang H."/>
            <person name="Kang J."/>
            <person name="Cha I."/>
            <person name="Kim H."/>
            <person name="Joh K."/>
        </authorList>
    </citation>
    <scope>NUCLEOTIDE SEQUENCE [LARGE SCALE GENOMIC DNA]</scope>
    <source>
        <strain evidence="1 2">HMF8227</strain>
    </source>
</reference>
<sequence>MQYLRALAQRIETVYQQLNLRFSDYQQQQGLSCISGCGRCCTNPDVEASPLEMLPLALNLFDQGQAEVTLDKLRAASGFHCLHYQRLSLDGARDQCGIYAHRPGICRMFGAAGVRGKDGQARLSVCQPIKTARADAYHQTLSALEVTPPPMIADGRQQLVNLDPLWGRQTLPINQALSWALEKVLTAAYYDDPDNDGTQAA</sequence>
<dbReference type="AlphaFoldDB" id="A0A2S2E8X3"/>